<keyword evidence="2" id="KW-1185">Reference proteome</keyword>
<protein>
    <submittedName>
        <fullName evidence="1">Unnamed protein product</fullName>
    </submittedName>
</protein>
<evidence type="ECO:0000313" key="2">
    <source>
        <dbReference type="Proteomes" id="UP001165064"/>
    </source>
</evidence>
<gene>
    <name evidence="1" type="ORF">Amon02_000458100</name>
</gene>
<reference evidence="1" key="1">
    <citation type="submission" date="2023-04" db="EMBL/GenBank/DDBJ databases">
        <title>Ambrosiozyma monospora NBRC 10751.</title>
        <authorList>
            <person name="Ichikawa N."/>
            <person name="Sato H."/>
            <person name="Tonouchi N."/>
        </authorList>
    </citation>
    <scope>NUCLEOTIDE SEQUENCE</scope>
    <source>
        <strain evidence="1">NBRC 10751</strain>
    </source>
</reference>
<proteinExistence type="predicted"/>
<organism evidence="1 2">
    <name type="scientific">Ambrosiozyma monospora</name>
    <name type="common">Yeast</name>
    <name type="synonym">Endomycopsis monosporus</name>
    <dbReference type="NCBI Taxonomy" id="43982"/>
    <lineage>
        <taxon>Eukaryota</taxon>
        <taxon>Fungi</taxon>
        <taxon>Dikarya</taxon>
        <taxon>Ascomycota</taxon>
        <taxon>Saccharomycotina</taxon>
        <taxon>Pichiomycetes</taxon>
        <taxon>Pichiales</taxon>
        <taxon>Pichiaceae</taxon>
        <taxon>Ambrosiozyma</taxon>
    </lineage>
</organism>
<name>A0ACB5T3I8_AMBMO</name>
<sequence length="629" mass="67048">MLIATDYEGYTGVYSKFDIVVGGHSLATNRTTPVVVNGTAGDSFSVDIPLEDVYLDGSVINSTQIKSISVNEGPSWASINDEKVSGTVPKDQTDNSLMNVTISDNYGDSVYINFEIDLLTEIFKVNSLDDVNATRGEFFEYTLQDDDFSDLNGTDISVTFDNNSWLTYFYTNYTLAGVVPDSFDETKVNVNGSMNSISDSKSFNIKGVDGHFSSSSSSSSSSASSSSASSTATSSSTAAAAASSTGSAVASSSKGSNKKALAIGLGVGIPCFLLLLALILLFFCGMKRRRNNEKENDEEMNEKGPHKSPSNNTLSAYADNPKGLADSNFNKLDKDSRSSSITNVDTSAEEIYHDAMFQNSSDMLLPTQQDPHVTKSWRKSGLAGKPRDSLTSLATVATNDLLTVKVVDDPQVNRKSQLNLLMQPTLPEEDLDFHDRSRSGSHSSPQLSNLDPTSPNFKMPNSASNSQIRSLANTTGSFHTAAGATPSNSDNNLAANNSSSSLDPKSNSNSTGNMNNLITLDSTTSVAGAAYTPTPTKQLHDNNPFKNDVNTNNNTKRHTPGISDTSLESDYSSSSVNPKLNVVSNKGKAVMVQSPHDGYFVHDGGEKSIEGVIVNGSSGSEKSFDAGYL</sequence>
<comment type="caution">
    <text evidence="1">The sequence shown here is derived from an EMBL/GenBank/DDBJ whole genome shotgun (WGS) entry which is preliminary data.</text>
</comment>
<dbReference type="Proteomes" id="UP001165064">
    <property type="component" value="Unassembled WGS sequence"/>
</dbReference>
<accession>A0ACB5T3I8</accession>
<dbReference type="EMBL" id="BSXS01003176">
    <property type="protein sequence ID" value="GME80709.1"/>
    <property type="molecule type" value="Genomic_DNA"/>
</dbReference>
<evidence type="ECO:0000313" key="1">
    <source>
        <dbReference type="EMBL" id="GME80709.1"/>
    </source>
</evidence>